<proteinExistence type="predicted"/>
<dbReference type="SMART" id="SM00422">
    <property type="entry name" value="HTH_MERR"/>
    <property type="match status" value="1"/>
</dbReference>
<evidence type="ECO:0000256" key="1">
    <source>
        <dbReference type="ARBA" id="ARBA00023125"/>
    </source>
</evidence>
<dbReference type="PROSITE" id="PS50937">
    <property type="entry name" value="HTH_MERR_2"/>
    <property type="match status" value="1"/>
</dbReference>
<evidence type="ECO:0000313" key="3">
    <source>
        <dbReference type="EMBL" id="MFL0251300.1"/>
    </source>
</evidence>
<organism evidence="3 4">
    <name type="scientific">Clostridium neuense</name>
    <dbReference type="NCBI Taxonomy" id="1728934"/>
    <lineage>
        <taxon>Bacteria</taxon>
        <taxon>Bacillati</taxon>
        <taxon>Bacillota</taxon>
        <taxon>Clostridia</taxon>
        <taxon>Eubacteriales</taxon>
        <taxon>Clostridiaceae</taxon>
        <taxon>Clostridium</taxon>
    </lineage>
</organism>
<dbReference type="Gene3D" id="1.10.1660.10">
    <property type="match status" value="1"/>
</dbReference>
<accession>A0ABW8TIJ3</accession>
<dbReference type="InterPro" id="IPR047057">
    <property type="entry name" value="MerR_fam"/>
</dbReference>
<dbReference type="InterPro" id="IPR000551">
    <property type="entry name" value="MerR-type_HTH_dom"/>
</dbReference>
<dbReference type="SUPFAM" id="SSF46955">
    <property type="entry name" value="Putative DNA-binding domain"/>
    <property type="match status" value="1"/>
</dbReference>
<evidence type="ECO:0000313" key="4">
    <source>
        <dbReference type="Proteomes" id="UP001623592"/>
    </source>
</evidence>
<comment type="caution">
    <text evidence="3">The sequence shown here is derived from an EMBL/GenBank/DDBJ whole genome shotgun (WGS) entry which is preliminary data.</text>
</comment>
<dbReference type="CDD" id="cd01106">
    <property type="entry name" value="HTH_TipAL-Mta"/>
    <property type="match status" value="1"/>
</dbReference>
<feature type="domain" description="HTH merR-type" evidence="2">
    <location>
        <begin position="1"/>
        <end position="70"/>
    </location>
</feature>
<dbReference type="Proteomes" id="UP001623592">
    <property type="component" value="Unassembled WGS sequence"/>
</dbReference>
<name>A0ABW8TIJ3_9CLOT</name>
<protein>
    <submittedName>
        <fullName evidence="3">TipAS antibiotic-recognition domain-containing protein</fullName>
    </submittedName>
</protein>
<evidence type="ECO:0000259" key="2">
    <source>
        <dbReference type="PROSITE" id="PS50937"/>
    </source>
</evidence>
<dbReference type="Pfam" id="PF13411">
    <property type="entry name" value="MerR_1"/>
    <property type="match status" value="1"/>
</dbReference>
<keyword evidence="1" id="KW-0238">DNA-binding</keyword>
<dbReference type="InterPro" id="IPR009061">
    <property type="entry name" value="DNA-bd_dom_put_sf"/>
</dbReference>
<dbReference type="RefSeq" id="WP_406787960.1">
    <property type="nucleotide sequence ID" value="NZ_JBJIAA010000010.1"/>
</dbReference>
<reference evidence="3 4" key="1">
    <citation type="submission" date="2024-11" db="EMBL/GenBank/DDBJ databases">
        <authorList>
            <person name="Heng Y.C."/>
            <person name="Lim A.C.H."/>
            <person name="Lee J.K.Y."/>
            <person name="Kittelmann S."/>
        </authorList>
    </citation>
    <scope>NUCLEOTIDE SEQUENCE [LARGE SCALE GENOMIC DNA]</scope>
    <source>
        <strain evidence="3 4">WILCCON 0114</strain>
    </source>
</reference>
<dbReference type="EMBL" id="JBJIAA010000010">
    <property type="protein sequence ID" value="MFL0251300.1"/>
    <property type="molecule type" value="Genomic_DNA"/>
</dbReference>
<dbReference type="PANTHER" id="PTHR30204">
    <property type="entry name" value="REDOX-CYCLING DRUG-SENSING TRANSCRIPTIONAL ACTIVATOR SOXR"/>
    <property type="match status" value="1"/>
</dbReference>
<gene>
    <name evidence="3" type="ORF">ACJDT4_12810</name>
</gene>
<dbReference type="Pfam" id="PF07739">
    <property type="entry name" value="TipAS"/>
    <property type="match status" value="2"/>
</dbReference>
<sequence>MKTVKQVSDLTGISVRMLHHYDKIGLLKPTKLTEAGYRLYDDEALETLQQILFFRELDLPLKEIKEIITSPSFDKMKALESHKKLIILKRNRLNGLIELINKTLKGANGMSFKEFDMTEYYRVLEEFKTEHEDKVIKMYGSVDRFNEHIEKFKSKETEIAKEAIKHYGSIKKFTEALKKNLNSDAITKSEQIDKFKKDCFYERHPELKELYKKLTADLSKDPLSDEIQQIAGEITNIAKRDYDAFRDELGDYYWLIMVRLYLNPFPKELEKYEKENGGVGMAWIDERYGEGAAKFIGKALKTYLGDYEPKIENLYKKLTADLSKEPTSKEVQQIVFEIADETQRQNEILKVDEGENHFGYMADWYLTKPTFIESTDKKYGEGASKFIGEAFKFYSENSENMSK</sequence>
<dbReference type="InterPro" id="IPR012925">
    <property type="entry name" value="TipAS_dom"/>
</dbReference>
<keyword evidence="4" id="KW-1185">Reference proteome</keyword>
<dbReference type="PANTHER" id="PTHR30204:SF90">
    <property type="entry name" value="HTH-TYPE TRANSCRIPTIONAL ACTIVATOR MTA"/>
    <property type="match status" value="1"/>
</dbReference>